<evidence type="ECO:0000256" key="2">
    <source>
        <dbReference type="ARBA" id="ARBA00023315"/>
    </source>
</evidence>
<evidence type="ECO:0000313" key="4">
    <source>
        <dbReference type="EMBL" id="QNK00237.1"/>
    </source>
</evidence>
<reference evidence="4 5" key="1">
    <citation type="submission" date="2020-08" db="EMBL/GenBank/DDBJ databases">
        <title>Dyella sp. G9 isolated from forest soil.</title>
        <authorList>
            <person name="Fu J."/>
            <person name="Qiu L."/>
        </authorList>
    </citation>
    <scope>NUCLEOTIDE SEQUENCE [LARGE SCALE GENOMIC DNA]</scope>
    <source>
        <strain evidence="4 5">G9</strain>
    </source>
</reference>
<dbReference type="CDD" id="cd04301">
    <property type="entry name" value="NAT_SF"/>
    <property type="match status" value="1"/>
</dbReference>
<dbReference type="EMBL" id="CP060412">
    <property type="protein sequence ID" value="QNK00237.1"/>
    <property type="molecule type" value="Genomic_DNA"/>
</dbReference>
<evidence type="ECO:0000256" key="1">
    <source>
        <dbReference type="ARBA" id="ARBA00022679"/>
    </source>
</evidence>
<evidence type="ECO:0000259" key="3">
    <source>
        <dbReference type="PROSITE" id="PS51186"/>
    </source>
</evidence>
<dbReference type="InterPro" id="IPR000182">
    <property type="entry name" value="GNAT_dom"/>
</dbReference>
<keyword evidence="5" id="KW-1185">Reference proteome</keyword>
<proteinExistence type="predicted"/>
<protein>
    <submittedName>
        <fullName evidence="4">GNAT family N-acetyltransferase</fullName>
    </submittedName>
</protein>
<dbReference type="InterPro" id="IPR050832">
    <property type="entry name" value="Bact_Acetyltransf"/>
</dbReference>
<dbReference type="Gene3D" id="3.40.630.30">
    <property type="match status" value="1"/>
</dbReference>
<dbReference type="KEGG" id="dtl:H8F01_14070"/>
<dbReference type="SUPFAM" id="SSF55729">
    <property type="entry name" value="Acyl-CoA N-acyltransferases (Nat)"/>
    <property type="match status" value="1"/>
</dbReference>
<dbReference type="PANTHER" id="PTHR43877:SF5">
    <property type="entry name" value="BLL8307 PROTEIN"/>
    <property type="match status" value="1"/>
</dbReference>
<name>A0A7G8Q0C9_9GAMM</name>
<gene>
    <name evidence="4" type="ORF">H8F01_14070</name>
</gene>
<dbReference type="PANTHER" id="PTHR43877">
    <property type="entry name" value="AMINOALKYLPHOSPHONATE N-ACETYLTRANSFERASE-RELATED-RELATED"/>
    <property type="match status" value="1"/>
</dbReference>
<dbReference type="GO" id="GO:0016747">
    <property type="term" value="F:acyltransferase activity, transferring groups other than amino-acyl groups"/>
    <property type="evidence" value="ECO:0007669"/>
    <property type="project" value="InterPro"/>
</dbReference>
<organism evidence="4 5">
    <name type="scientific">Dyella telluris</name>
    <dbReference type="NCBI Taxonomy" id="2763498"/>
    <lineage>
        <taxon>Bacteria</taxon>
        <taxon>Pseudomonadati</taxon>
        <taxon>Pseudomonadota</taxon>
        <taxon>Gammaproteobacteria</taxon>
        <taxon>Lysobacterales</taxon>
        <taxon>Rhodanobacteraceae</taxon>
        <taxon>Dyella</taxon>
    </lineage>
</organism>
<dbReference type="PROSITE" id="PS51186">
    <property type="entry name" value="GNAT"/>
    <property type="match status" value="1"/>
</dbReference>
<accession>A0A7G8Q0C9</accession>
<dbReference type="Proteomes" id="UP000515873">
    <property type="component" value="Chromosome"/>
</dbReference>
<dbReference type="InterPro" id="IPR016181">
    <property type="entry name" value="Acyl_CoA_acyltransferase"/>
</dbReference>
<dbReference type="Pfam" id="PF00583">
    <property type="entry name" value="Acetyltransf_1"/>
    <property type="match status" value="1"/>
</dbReference>
<keyword evidence="1 4" id="KW-0808">Transferase</keyword>
<sequence>MDIRMDDLHGVEIAALLQEHLDDMALHSPPESIHALDLDRLRRPEITFWTVWENGELLGCGAIKQLDATHGEIKSMRTSKHHRRKGAAAFMLQHILDEATQRGYRRLSLETGSPVAFEPARQLYERFGFEYCGPFADYVQDPYSVFMTRTFGMD</sequence>
<feature type="domain" description="N-acetyltransferase" evidence="3">
    <location>
        <begin position="3"/>
        <end position="152"/>
    </location>
</feature>
<evidence type="ECO:0000313" key="5">
    <source>
        <dbReference type="Proteomes" id="UP000515873"/>
    </source>
</evidence>
<keyword evidence="2" id="KW-0012">Acyltransferase</keyword>
<dbReference type="AlphaFoldDB" id="A0A7G8Q0C9"/>